<proteinExistence type="predicted"/>
<dbReference type="EMBL" id="BCLP01040065">
    <property type="protein sequence ID" value="GAU10179.1"/>
    <property type="molecule type" value="Genomic_DNA"/>
</dbReference>
<dbReference type="OrthoDB" id="1435849at2759"/>
<organism evidence="2 3">
    <name type="scientific">Trifolium subterraneum</name>
    <name type="common">Subterranean clover</name>
    <dbReference type="NCBI Taxonomy" id="3900"/>
    <lineage>
        <taxon>Eukaryota</taxon>
        <taxon>Viridiplantae</taxon>
        <taxon>Streptophyta</taxon>
        <taxon>Embryophyta</taxon>
        <taxon>Tracheophyta</taxon>
        <taxon>Spermatophyta</taxon>
        <taxon>Magnoliopsida</taxon>
        <taxon>eudicotyledons</taxon>
        <taxon>Gunneridae</taxon>
        <taxon>Pentapetalae</taxon>
        <taxon>rosids</taxon>
        <taxon>fabids</taxon>
        <taxon>Fabales</taxon>
        <taxon>Fabaceae</taxon>
        <taxon>Papilionoideae</taxon>
        <taxon>50 kb inversion clade</taxon>
        <taxon>NPAAA clade</taxon>
        <taxon>Hologalegina</taxon>
        <taxon>IRL clade</taxon>
        <taxon>Trifolieae</taxon>
        <taxon>Trifolium</taxon>
    </lineage>
</organism>
<feature type="domain" description="Reverse transcriptase zinc-binding" evidence="1">
    <location>
        <begin position="360"/>
        <end position="422"/>
    </location>
</feature>
<dbReference type="InterPro" id="IPR026960">
    <property type="entry name" value="RVT-Znf"/>
</dbReference>
<dbReference type="Proteomes" id="UP000242715">
    <property type="component" value="Unassembled WGS sequence"/>
</dbReference>
<gene>
    <name evidence="2" type="ORF">TSUD_416550</name>
</gene>
<comment type="caution">
    <text evidence="2">The sequence shown here is derived from an EMBL/GenBank/DDBJ whole genome shotgun (WGS) entry which is preliminary data.</text>
</comment>
<evidence type="ECO:0000259" key="1">
    <source>
        <dbReference type="Pfam" id="PF13966"/>
    </source>
</evidence>
<name>A0A1B5Z7U1_TRISU</name>
<dbReference type="AlphaFoldDB" id="A0A1B5Z7U1"/>
<dbReference type="PANTHER" id="PTHR33116">
    <property type="entry name" value="REVERSE TRANSCRIPTASE ZINC-BINDING DOMAIN-CONTAINING PROTEIN-RELATED-RELATED"/>
    <property type="match status" value="1"/>
</dbReference>
<evidence type="ECO:0000313" key="3">
    <source>
        <dbReference type="Proteomes" id="UP000242715"/>
    </source>
</evidence>
<protein>
    <recommendedName>
        <fullName evidence="1">Reverse transcriptase zinc-binding domain-containing protein</fullName>
    </recommendedName>
</protein>
<evidence type="ECO:0000313" key="2">
    <source>
        <dbReference type="EMBL" id="GAU10179.1"/>
    </source>
</evidence>
<accession>A0A1B5Z7U1</accession>
<sequence>MDKLSHLILHAVEQGKWKGIKAGKHGPDITHLMFADDLLLFGEASERQMKCVTDTLEIFCDMSGQEVIIEKTSIIFSRNVERSMRSRLLHIPGYKETNSFGNYLGVPLTGRVPKRADFQYMLDQVSAKLTAWKANHLSFAGRVTLAKSVIEAVPIYPMMSTKIPKSCLADIQRMQRQFIWGDTDQKKRFHAIGWDTITTPKWQGGLGLRNLEVMNKACLLKLNWKLQSGCEDLWCKVINGKYAASTSKVTDSSLRKTLIELEPLLQQHSVWQVGDGSVIDAWSDKWIDGDLRLDQHMTIPSHLHGLKVRDIVDGNGYWNWSLLASWMPEEYQLKIAAIHPPRQENGRDIRVGVGGNSSDFSVASMYSNLCGYQSKDENTVWSRIWKIKCPERIRSFMWMAMHNRLLTNSLKKETTIHVLRDCPKAVEVWTQVIPAQSRGPFFMGELHHWCNLNIRISFECRWHGDWHALWVTTCHSLWSWRNKELFDDDFTRPYSPLQAIMRKVEYYENSSMLAGVMNPKQQTIAMISWRSPSEGFIKLNTDGACKLDRSAGCGGVL</sequence>
<dbReference type="Pfam" id="PF13966">
    <property type="entry name" value="zf-RVT"/>
    <property type="match status" value="1"/>
</dbReference>
<reference evidence="3" key="1">
    <citation type="journal article" date="2017" name="Front. Plant Sci.">
        <title>Climate Clever Clovers: New Paradigm to Reduce the Environmental Footprint of Ruminants by Breeding Low Methanogenic Forages Utilizing Haplotype Variation.</title>
        <authorList>
            <person name="Kaur P."/>
            <person name="Appels R."/>
            <person name="Bayer P.E."/>
            <person name="Keeble-Gagnere G."/>
            <person name="Wang J."/>
            <person name="Hirakawa H."/>
            <person name="Shirasawa K."/>
            <person name="Vercoe P."/>
            <person name="Stefanova K."/>
            <person name="Durmic Z."/>
            <person name="Nichols P."/>
            <person name="Revell C."/>
            <person name="Isobe S.N."/>
            <person name="Edwards D."/>
            <person name="Erskine W."/>
        </authorList>
    </citation>
    <scope>NUCLEOTIDE SEQUENCE [LARGE SCALE GENOMIC DNA]</scope>
    <source>
        <strain evidence="3">cv. Daliak</strain>
    </source>
</reference>
<dbReference type="PANTHER" id="PTHR33116:SF70">
    <property type="entry name" value="NON-LTR RETROELEMENT REVERSE TRANSCRIPTASE-LIKE PROTEIN"/>
    <property type="match status" value="1"/>
</dbReference>
<keyword evidence="3" id="KW-1185">Reference proteome</keyword>